<dbReference type="GO" id="GO:1990072">
    <property type="term" value="C:TRAPPIII protein complex"/>
    <property type="evidence" value="ECO:0007669"/>
    <property type="project" value="TreeGrafter"/>
</dbReference>
<keyword evidence="5 7" id="KW-0931">ER-Golgi transport</keyword>
<comment type="caution">
    <text evidence="8">The sequence shown here is derived from an EMBL/GenBank/DDBJ whole genome shotgun (WGS) entry which is preliminary data.</text>
</comment>
<dbReference type="Gene3D" id="3.30.1380.20">
    <property type="entry name" value="Trafficking protein particle complex subunit 3"/>
    <property type="match status" value="1"/>
</dbReference>
<dbReference type="GO" id="GO:0005783">
    <property type="term" value="C:endoplasmic reticulum"/>
    <property type="evidence" value="ECO:0007669"/>
    <property type="project" value="UniProtKB-SubCell"/>
</dbReference>
<evidence type="ECO:0000256" key="7">
    <source>
        <dbReference type="PIRNR" id="PIRNR017479"/>
    </source>
</evidence>
<comment type="subunit">
    <text evidence="7">Part of the multisubunit TRAPP (transport protein particle) complex.</text>
</comment>
<keyword evidence="3 7" id="KW-0813">Transport</keyword>
<evidence type="ECO:0000256" key="1">
    <source>
        <dbReference type="ARBA" id="ARBA00004240"/>
    </source>
</evidence>
<keyword evidence="4 7" id="KW-0256">Endoplasmic reticulum</keyword>
<dbReference type="PANTHER" id="PTHR20902">
    <property type="entry name" value="41-2 PROTEIN ANTIGEN-RELATED"/>
    <property type="match status" value="1"/>
</dbReference>
<evidence type="ECO:0000256" key="3">
    <source>
        <dbReference type="ARBA" id="ARBA00022448"/>
    </source>
</evidence>
<keyword evidence="6 7" id="KW-0333">Golgi apparatus</keyword>
<organism evidence="8 9">
    <name type="scientific">Chaetoceros tenuissimus</name>
    <dbReference type="NCBI Taxonomy" id="426638"/>
    <lineage>
        <taxon>Eukaryota</taxon>
        <taxon>Sar</taxon>
        <taxon>Stramenopiles</taxon>
        <taxon>Ochrophyta</taxon>
        <taxon>Bacillariophyta</taxon>
        <taxon>Coscinodiscophyceae</taxon>
        <taxon>Chaetocerotophycidae</taxon>
        <taxon>Chaetocerotales</taxon>
        <taxon>Chaetocerotaceae</taxon>
        <taxon>Chaetoceros</taxon>
    </lineage>
</organism>
<evidence type="ECO:0000313" key="9">
    <source>
        <dbReference type="Proteomes" id="UP001054902"/>
    </source>
</evidence>
<evidence type="ECO:0000256" key="4">
    <source>
        <dbReference type="ARBA" id="ARBA00022824"/>
    </source>
</evidence>
<dbReference type="PIRSF" id="PIRSF017479">
    <property type="entry name" value="TRAPP_I_complex_Trs31"/>
    <property type="match status" value="1"/>
</dbReference>
<evidence type="ECO:0000313" key="8">
    <source>
        <dbReference type="EMBL" id="GFH60081.1"/>
    </source>
</evidence>
<protein>
    <recommendedName>
        <fullName evidence="7">Trafficking protein particle complex subunit</fullName>
    </recommendedName>
</protein>
<dbReference type="PANTHER" id="PTHR20902:SF0">
    <property type="entry name" value="TRAFFICKING PROTEIN PARTICLE COMPLEX SUBUNIT 5"/>
    <property type="match status" value="1"/>
</dbReference>
<evidence type="ECO:0000256" key="6">
    <source>
        <dbReference type="ARBA" id="ARBA00023034"/>
    </source>
</evidence>
<evidence type="ECO:0000256" key="5">
    <source>
        <dbReference type="ARBA" id="ARBA00022892"/>
    </source>
</evidence>
<dbReference type="Proteomes" id="UP001054902">
    <property type="component" value="Unassembled WGS sequence"/>
</dbReference>
<dbReference type="Pfam" id="PF04051">
    <property type="entry name" value="TRAPP"/>
    <property type="match status" value="1"/>
</dbReference>
<dbReference type="GO" id="GO:1990070">
    <property type="term" value="C:TRAPPI protein complex"/>
    <property type="evidence" value="ECO:0007669"/>
    <property type="project" value="TreeGrafter"/>
</dbReference>
<gene>
    <name evidence="8" type="ORF">CTEN210_16557</name>
</gene>
<dbReference type="CDD" id="cd14943">
    <property type="entry name" value="TRAPPC5_Trs31"/>
    <property type="match status" value="1"/>
</dbReference>
<dbReference type="InterPro" id="IPR007194">
    <property type="entry name" value="TRAPP_component"/>
</dbReference>
<dbReference type="AlphaFoldDB" id="A0AAD3DB86"/>
<comment type="similarity">
    <text evidence="2 7">Belongs to the TRAPP small subunits family. BET3 subfamily.</text>
</comment>
<dbReference type="GO" id="GO:0006888">
    <property type="term" value="P:endoplasmic reticulum to Golgi vesicle-mediated transport"/>
    <property type="evidence" value="ECO:0007669"/>
    <property type="project" value="TreeGrafter"/>
</dbReference>
<sequence length="197" mass="22111">MSKSTSILDRPILKPRTDQVSMSAYGYLYSELVQYHQTRASSISELEERLASSGYGVGFKILELLSYRNKDNRRETRIMSILQFISSSVWKSLFGRAADSLEKSIEHTDEYMIFDYNPITSNFVSVNKAVSDAYISGIIGGVLEGAGFTARVSAHSVDIEEGEMKNGLIGMPSRKDKAVFLIKFSEKVLERDAKLDR</sequence>
<dbReference type="SUPFAM" id="SSF111126">
    <property type="entry name" value="Ligand-binding domain in the NO signalling and Golgi transport"/>
    <property type="match status" value="1"/>
</dbReference>
<dbReference type="EMBL" id="BLLK01000069">
    <property type="protein sequence ID" value="GFH60081.1"/>
    <property type="molecule type" value="Genomic_DNA"/>
</dbReference>
<dbReference type="GO" id="GO:1990071">
    <property type="term" value="C:TRAPPII protein complex"/>
    <property type="evidence" value="ECO:0007669"/>
    <property type="project" value="TreeGrafter"/>
</dbReference>
<dbReference type="FunFam" id="3.30.1380.20:FF:000002">
    <property type="entry name" value="Trafficking protein particle complex subunit"/>
    <property type="match status" value="1"/>
</dbReference>
<accession>A0AAD3DB86</accession>
<proteinExistence type="inferred from homology"/>
<comment type="subcellular location">
    <subcellularLocation>
        <location evidence="1">Endoplasmic reticulum</location>
    </subcellularLocation>
    <subcellularLocation>
        <location evidence="7">Golgi apparatus</location>
        <location evidence="7">cis-Golgi network</location>
    </subcellularLocation>
</comment>
<name>A0AAD3DB86_9STRA</name>
<evidence type="ECO:0000256" key="2">
    <source>
        <dbReference type="ARBA" id="ARBA00006218"/>
    </source>
</evidence>
<reference evidence="8 9" key="1">
    <citation type="journal article" date="2021" name="Sci. Rep.">
        <title>The genome of the diatom Chaetoceros tenuissimus carries an ancient integrated fragment of an extant virus.</title>
        <authorList>
            <person name="Hongo Y."/>
            <person name="Kimura K."/>
            <person name="Takaki Y."/>
            <person name="Yoshida Y."/>
            <person name="Baba S."/>
            <person name="Kobayashi G."/>
            <person name="Nagasaki K."/>
            <person name="Hano T."/>
            <person name="Tomaru Y."/>
        </authorList>
    </citation>
    <scope>NUCLEOTIDE SEQUENCE [LARGE SCALE GENOMIC DNA]</scope>
    <source>
        <strain evidence="8 9">NIES-3715</strain>
    </source>
</reference>
<dbReference type="InterPro" id="IPR024096">
    <property type="entry name" value="NO_sig/Golgi_transp_ligand-bd"/>
</dbReference>
<keyword evidence="9" id="KW-1185">Reference proteome</keyword>
<dbReference type="InterPro" id="IPR016696">
    <property type="entry name" value="TRAPP-I_su5"/>
</dbReference>